<feature type="binding site" evidence="17">
    <location>
        <position position="8"/>
    </location>
    <ligand>
        <name>[4Fe-4S] cluster</name>
        <dbReference type="ChEBI" id="CHEBI:49883"/>
    </ligand>
</feature>
<name>A0A1F7RE32_9BACT</name>
<evidence type="ECO:0000256" key="10">
    <source>
        <dbReference type="ARBA" id="ARBA00023002"/>
    </source>
</evidence>
<protein>
    <recommendedName>
        <fullName evidence="5 17">Epoxyqueuosine reductase QueH</fullName>
        <ecNumber evidence="4 17">1.17.99.6</ecNumber>
    </recommendedName>
    <alternativeName>
        <fullName evidence="15 17">Queuosine biosynthesis protein QueH</fullName>
    </alternativeName>
</protein>
<evidence type="ECO:0000256" key="11">
    <source>
        <dbReference type="ARBA" id="ARBA00023004"/>
    </source>
</evidence>
<keyword evidence="10 17" id="KW-0560">Oxidoreductase</keyword>
<evidence type="ECO:0000256" key="4">
    <source>
        <dbReference type="ARBA" id="ARBA00012622"/>
    </source>
</evidence>
<keyword evidence="14 17" id="KW-0676">Redox-active center</keyword>
<evidence type="ECO:0000256" key="8">
    <source>
        <dbReference type="ARBA" id="ARBA00022723"/>
    </source>
</evidence>
<dbReference type="PANTHER" id="PTHR36701">
    <property type="entry name" value="EPOXYQUEUOSINE REDUCTASE QUEH"/>
    <property type="match status" value="1"/>
</dbReference>
<dbReference type="EC" id="1.17.99.6" evidence="4 17"/>
<dbReference type="EMBL" id="MGDB01000115">
    <property type="protein sequence ID" value="OGL39580.1"/>
    <property type="molecule type" value="Genomic_DNA"/>
</dbReference>
<reference evidence="18 19" key="1">
    <citation type="journal article" date="2016" name="Nat. Commun.">
        <title>Thousands of microbial genomes shed light on interconnected biogeochemical processes in an aquifer system.</title>
        <authorList>
            <person name="Anantharaman K."/>
            <person name="Brown C.T."/>
            <person name="Hug L.A."/>
            <person name="Sharon I."/>
            <person name="Castelle C.J."/>
            <person name="Probst A.J."/>
            <person name="Thomas B.C."/>
            <person name="Singh A."/>
            <person name="Wilkins M.J."/>
            <person name="Karaoz U."/>
            <person name="Brodie E.L."/>
            <person name="Williams K.H."/>
            <person name="Hubbard S.S."/>
            <person name="Banfield J.F."/>
        </authorList>
    </citation>
    <scope>NUCLEOTIDE SEQUENCE [LARGE SCALE GENOMIC DNA]</scope>
</reference>
<feature type="binding site" evidence="17">
    <location>
        <position position="85"/>
    </location>
    <ligand>
        <name>[4Fe-4S] cluster</name>
        <dbReference type="ChEBI" id="CHEBI:49883"/>
    </ligand>
</feature>
<organism evidence="18 19">
    <name type="scientific">Candidatus Schekmanbacteria bacterium GWA2_38_11</name>
    <dbReference type="NCBI Taxonomy" id="1817876"/>
    <lineage>
        <taxon>Bacteria</taxon>
        <taxon>Candidatus Schekmaniibacteriota</taxon>
    </lineage>
</organism>
<keyword evidence="6 17" id="KW-0004">4Fe-4S</keyword>
<dbReference type="AlphaFoldDB" id="A0A1F7RE32"/>
<comment type="similarity">
    <text evidence="3 17">Belongs to the QueH family.</text>
</comment>
<evidence type="ECO:0000256" key="7">
    <source>
        <dbReference type="ARBA" id="ARBA00022694"/>
    </source>
</evidence>
<evidence type="ECO:0000256" key="1">
    <source>
        <dbReference type="ARBA" id="ARBA00002268"/>
    </source>
</evidence>
<evidence type="ECO:0000256" key="13">
    <source>
        <dbReference type="ARBA" id="ARBA00023157"/>
    </source>
</evidence>
<dbReference type="HAMAP" id="MF_02089">
    <property type="entry name" value="QueH"/>
    <property type="match status" value="1"/>
</dbReference>
<keyword evidence="8 17" id="KW-0479">Metal-binding</keyword>
<evidence type="ECO:0000256" key="6">
    <source>
        <dbReference type="ARBA" id="ARBA00022485"/>
    </source>
</evidence>
<keyword evidence="9 17" id="KW-0671">Queuosine biosynthesis</keyword>
<evidence type="ECO:0000256" key="17">
    <source>
        <dbReference type="HAMAP-Rule" id="MF_02089"/>
    </source>
</evidence>
<dbReference type="GO" id="GO:0052693">
    <property type="term" value="F:epoxyqueuosine reductase activity"/>
    <property type="evidence" value="ECO:0007669"/>
    <property type="project" value="UniProtKB-UniRule"/>
</dbReference>
<comment type="catalytic activity">
    <reaction evidence="16 17">
        <text>epoxyqueuosine(34) in tRNA + AH2 = queuosine(34) in tRNA + A + H2O</text>
        <dbReference type="Rhea" id="RHEA:32159"/>
        <dbReference type="Rhea" id="RHEA-COMP:18571"/>
        <dbReference type="Rhea" id="RHEA-COMP:18582"/>
        <dbReference type="ChEBI" id="CHEBI:13193"/>
        <dbReference type="ChEBI" id="CHEBI:15377"/>
        <dbReference type="ChEBI" id="CHEBI:17499"/>
        <dbReference type="ChEBI" id="CHEBI:194431"/>
        <dbReference type="ChEBI" id="CHEBI:194443"/>
        <dbReference type="EC" id="1.17.99.6"/>
    </reaction>
</comment>
<evidence type="ECO:0000313" key="18">
    <source>
        <dbReference type="EMBL" id="OGL39580.1"/>
    </source>
</evidence>
<dbReference type="UniPathway" id="UPA00392"/>
<evidence type="ECO:0000256" key="16">
    <source>
        <dbReference type="ARBA" id="ARBA00047415"/>
    </source>
</evidence>
<dbReference type="PANTHER" id="PTHR36701:SF1">
    <property type="entry name" value="EPOXYQUEUOSINE REDUCTASE QUEH"/>
    <property type="match status" value="1"/>
</dbReference>
<dbReference type="InterPro" id="IPR003828">
    <property type="entry name" value="QueH"/>
</dbReference>
<keyword evidence="7 17" id="KW-0819">tRNA processing</keyword>
<dbReference type="Pfam" id="PF02677">
    <property type="entry name" value="QueH"/>
    <property type="match status" value="1"/>
</dbReference>
<sequence>MKLLLHTCCAPCSIYPKKILEESFDVTGFFYNLNIHPFQEYLKRKDTVKEFSDKSGFNVLYKDEYDIEKFFKTVPAQKEDRCSICYSMRLNETAKEAMRLNFDSFSTTLLYSIYMNHELVRGIGNKISSDTGVEFYYRDFRIGWQEGVKISKEMGLYRQKYCGCLYSEWERYRKRKAKNWTNYKL</sequence>
<comment type="pathway">
    <text evidence="2 17">tRNA modification; tRNA-queuosine biosynthesis.</text>
</comment>
<dbReference type="GO" id="GO:0051539">
    <property type="term" value="F:4 iron, 4 sulfur cluster binding"/>
    <property type="evidence" value="ECO:0007669"/>
    <property type="project" value="UniProtKB-UniRule"/>
</dbReference>
<evidence type="ECO:0000313" key="19">
    <source>
        <dbReference type="Proteomes" id="UP000178526"/>
    </source>
</evidence>
<feature type="binding site" evidence="17">
    <location>
        <position position="82"/>
    </location>
    <ligand>
        <name>[4Fe-4S] cluster</name>
        <dbReference type="ChEBI" id="CHEBI:49883"/>
    </ligand>
</feature>
<evidence type="ECO:0000256" key="9">
    <source>
        <dbReference type="ARBA" id="ARBA00022785"/>
    </source>
</evidence>
<evidence type="ECO:0000256" key="15">
    <source>
        <dbReference type="ARBA" id="ARBA00031446"/>
    </source>
</evidence>
<feature type="binding site" evidence="17">
    <location>
        <position position="9"/>
    </location>
    <ligand>
        <name>[4Fe-4S] cluster</name>
        <dbReference type="ChEBI" id="CHEBI:49883"/>
    </ligand>
</feature>
<evidence type="ECO:0000256" key="5">
    <source>
        <dbReference type="ARBA" id="ARBA00016895"/>
    </source>
</evidence>
<dbReference type="GO" id="GO:0046872">
    <property type="term" value="F:metal ion binding"/>
    <property type="evidence" value="ECO:0007669"/>
    <property type="project" value="UniProtKB-KW"/>
</dbReference>
<evidence type="ECO:0000256" key="3">
    <source>
        <dbReference type="ARBA" id="ARBA00008207"/>
    </source>
</evidence>
<accession>A0A1F7RE32</accession>
<evidence type="ECO:0000256" key="2">
    <source>
        <dbReference type="ARBA" id="ARBA00004691"/>
    </source>
</evidence>
<keyword evidence="12 17" id="KW-0411">Iron-sulfur</keyword>
<proteinExistence type="inferred from homology"/>
<gene>
    <name evidence="17" type="primary">queH</name>
    <name evidence="18" type="ORF">A2042_07550</name>
</gene>
<keyword evidence="11 17" id="KW-0408">Iron</keyword>
<dbReference type="GO" id="GO:0008616">
    <property type="term" value="P:tRNA queuosine(34) biosynthetic process"/>
    <property type="evidence" value="ECO:0007669"/>
    <property type="project" value="UniProtKB-UniRule"/>
</dbReference>
<comment type="function">
    <text evidence="1 17">Catalyzes the conversion of epoxyqueuosine (oQ) to queuosine (Q), which is a hypermodified base found in the wobble positions of tRNA(Asp), tRNA(Asn), tRNA(His) and tRNA(Tyr).</text>
</comment>
<feature type="disulfide bond" description="Redox-active" evidence="17">
    <location>
        <begin position="162"/>
        <end position="164"/>
    </location>
</feature>
<evidence type="ECO:0000256" key="14">
    <source>
        <dbReference type="ARBA" id="ARBA00023284"/>
    </source>
</evidence>
<keyword evidence="13 17" id="KW-1015">Disulfide bond</keyword>
<comment type="caution">
    <text evidence="18">The sequence shown here is derived from an EMBL/GenBank/DDBJ whole genome shotgun (WGS) entry which is preliminary data.</text>
</comment>
<evidence type="ECO:0000256" key="12">
    <source>
        <dbReference type="ARBA" id="ARBA00023014"/>
    </source>
</evidence>
<dbReference type="Proteomes" id="UP000178526">
    <property type="component" value="Unassembled WGS sequence"/>
</dbReference>